<sequence>MQVNFFIIVVIVFGLILVVAEHFTRKKHEKNLAYAQSRGWRYHKQHPTLARVAVQVVGGGRRSNSFRMVFEGQSAGRPFLAGTARWTESSGSGKNRSSETHYRRVVLRPIELNVRDVRMVKERFFNNLFNRDIKAEWEVFNEQWKVTAPDERFVHALLSPTMQEWLMRHSDLNLCLDSGWLAFYTNGQLAAEEVDSIVARSDGFLAQIPRFLWQDYGYPGGRR</sequence>
<dbReference type="KEGG" id="flh:EJ997_08935"/>
<evidence type="ECO:0000313" key="2">
    <source>
        <dbReference type="Proteomes" id="UP000280344"/>
    </source>
</evidence>
<evidence type="ECO:0000313" key="1">
    <source>
        <dbReference type="EMBL" id="AZQ77440.1"/>
    </source>
</evidence>
<evidence type="ECO:0008006" key="3">
    <source>
        <dbReference type="Google" id="ProtNLM"/>
    </source>
</evidence>
<dbReference type="OrthoDB" id="3429251at2"/>
<reference evidence="1 2" key="1">
    <citation type="submission" date="2018-12" db="EMBL/GenBank/DDBJ databases">
        <title>Complete genome sequence of Flaviflexus sp. H23T48.</title>
        <authorList>
            <person name="Bae J.-W."/>
            <person name="Lee J.-Y."/>
        </authorList>
    </citation>
    <scope>NUCLEOTIDE SEQUENCE [LARGE SCALE GENOMIC DNA]</scope>
    <source>
        <strain evidence="1 2">H23T48</strain>
    </source>
</reference>
<keyword evidence="2" id="KW-1185">Reference proteome</keyword>
<dbReference type="Proteomes" id="UP000280344">
    <property type="component" value="Chromosome"/>
</dbReference>
<organism evidence="1 2">
    <name type="scientific">Flaviflexus ciconiae</name>
    <dbReference type="NCBI Taxonomy" id="2496867"/>
    <lineage>
        <taxon>Bacteria</taxon>
        <taxon>Bacillati</taxon>
        <taxon>Actinomycetota</taxon>
        <taxon>Actinomycetes</taxon>
        <taxon>Actinomycetales</taxon>
        <taxon>Actinomycetaceae</taxon>
        <taxon>Flaviflexus</taxon>
    </lineage>
</organism>
<name>A0A3Q9G7I7_9ACTO</name>
<dbReference type="RefSeq" id="WP_126704243.1">
    <property type="nucleotide sequence ID" value="NZ_CP034593.1"/>
</dbReference>
<protein>
    <recommendedName>
        <fullName evidence="3">DUF3137 domain-containing protein</fullName>
    </recommendedName>
</protein>
<proteinExistence type="predicted"/>
<gene>
    <name evidence="1" type="ORF">EJ997_08935</name>
</gene>
<dbReference type="EMBL" id="CP034593">
    <property type="protein sequence ID" value="AZQ77440.1"/>
    <property type="molecule type" value="Genomic_DNA"/>
</dbReference>
<accession>A0A3Q9G7I7</accession>
<dbReference type="AlphaFoldDB" id="A0A3Q9G7I7"/>